<comment type="similarity">
    <text evidence="1">Belongs to the short-chain dehydrogenases/reductases (SDR) family.</text>
</comment>
<dbReference type="NCBIfam" id="NF006132">
    <property type="entry name" value="PRK08277.1"/>
    <property type="match status" value="1"/>
</dbReference>
<dbReference type="Gene3D" id="3.40.50.720">
    <property type="entry name" value="NAD(P)-binding Rossmann-like Domain"/>
    <property type="match status" value="1"/>
</dbReference>
<dbReference type="PANTHER" id="PTHR42760:SF115">
    <property type="entry name" value="3-OXOACYL-[ACYL-CARRIER-PROTEIN] REDUCTASE FABG"/>
    <property type="match status" value="1"/>
</dbReference>
<dbReference type="InterPro" id="IPR020904">
    <property type="entry name" value="Sc_DH/Rdtase_CS"/>
</dbReference>
<dbReference type="InterPro" id="IPR036291">
    <property type="entry name" value="NAD(P)-bd_dom_sf"/>
</dbReference>
<dbReference type="PANTHER" id="PTHR42760">
    <property type="entry name" value="SHORT-CHAIN DEHYDROGENASES/REDUCTASES FAMILY MEMBER"/>
    <property type="match status" value="1"/>
</dbReference>
<evidence type="ECO:0000256" key="2">
    <source>
        <dbReference type="ARBA" id="ARBA00023002"/>
    </source>
</evidence>
<keyword evidence="2" id="KW-0560">Oxidoreductase</keyword>
<organism evidence="3 4">
    <name type="scientific">Maribellus comscasis</name>
    <dbReference type="NCBI Taxonomy" id="2681766"/>
    <lineage>
        <taxon>Bacteria</taxon>
        <taxon>Pseudomonadati</taxon>
        <taxon>Bacteroidota</taxon>
        <taxon>Bacteroidia</taxon>
        <taxon>Marinilabiliales</taxon>
        <taxon>Prolixibacteraceae</taxon>
        <taxon>Maribellus</taxon>
    </lineage>
</organism>
<dbReference type="SUPFAM" id="SSF51735">
    <property type="entry name" value="NAD(P)-binding Rossmann-fold domains"/>
    <property type="match status" value="1"/>
</dbReference>
<name>A0A6I6JUM9_9BACT</name>
<dbReference type="EMBL" id="CP046401">
    <property type="protein sequence ID" value="QGY46241.1"/>
    <property type="molecule type" value="Genomic_DNA"/>
</dbReference>
<dbReference type="RefSeq" id="WP_158869378.1">
    <property type="nucleotide sequence ID" value="NZ_CP046401.1"/>
</dbReference>
<protein>
    <submittedName>
        <fullName evidence="3">SDR family oxidoreductase</fullName>
    </submittedName>
</protein>
<dbReference type="PRINTS" id="PR00081">
    <property type="entry name" value="GDHRDH"/>
</dbReference>
<sequence length="275" mass="29686">MFSVKNRTIIVTGASGVIGFAISEALAKKGARIIALGRNKEKLNKSFEQLASFGTEHLQMVCDVLDVHSLQEVAQHLDKKKITIDALINVAGGAAPGASARSEFLFAETPLEDSFFGLDLNDFRYTTDLNFLGSVYPIKIFGESMAKQKSGNIINISSMGAIQPLSKSPAYSAGKAAITNFTQWLAVHLSKSNIRVNAIAPGFILTEQNRFLLFDEKSGNLTPRGQRILSHTPQGKLGDPDDLVSTVFWLLSEKSSFITGITVPVDGGFSAYNGI</sequence>
<dbReference type="AlphaFoldDB" id="A0A6I6JUM9"/>
<gene>
    <name evidence="3" type="ORF">GM418_22025</name>
</gene>
<dbReference type="Proteomes" id="UP000428260">
    <property type="component" value="Chromosome"/>
</dbReference>
<evidence type="ECO:0000313" key="4">
    <source>
        <dbReference type="Proteomes" id="UP000428260"/>
    </source>
</evidence>
<reference evidence="3 4" key="1">
    <citation type="submission" date="2019-11" db="EMBL/GenBank/DDBJ databases">
        <authorList>
            <person name="Zheng R.K."/>
            <person name="Sun C.M."/>
        </authorList>
    </citation>
    <scope>NUCLEOTIDE SEQUENCE [LARGE SCALE GENOMIC DNA]</scope>
    <source>
        <strain evidence="3 4">WC007</strain>
    </source>
</reference>
<evidence type="ECO:0000256" key="1">
    <source>
        <dbReference type="ARBA" id="ARBA00006484"/>
    </source>
</evidence>
<dbReference type="KEGG" id="mcos:GM418_22025"/>
<keyword evidence="4" id="KW-1185">Reference proteome</keyword>
<dbReference type="PROSITE" id="PS00061">
    <property type="entry name" value="ADH_SHORT"/>
    <property type="match status" value="1"/>
</dbReference>
<dbReference type="GO" id="GO:0016616">
    <property type="term" value="F:oxidoreductase activity, acting on the CH-OH group of donors, NAD or NADP as acceptor"/>
    <property type="evidence" value="ECO:0007669"/>
    <property type="project" value="TreeGrafter"/>
</dbReference>
<proteinExistence type="inferred from homology"/>
<dbReference type="InterPro" id="IPR002347">
    <property type="entry name" value="SDR_fam"/>
</dbReference>
<evidence type="ECO:0000313" key="3">
    <source>
        <dbReference type="EMBL" id="QGY46241.1"/>
    </source>
</evidence>
<dbReference type="Pfam" id="PF13561">
    <property type="entry name" value="adh_short_C2"/>
    <property type="match status" value="1"/>
</dbReference>
<accession>A0A6I6JUM9</accession>
<dbReference type="PRINTS" id="PR00080">
    <property type="entry name" value="SDRFAMILY"/>
</dbReference>